<proteinExistence type="inferred from homology"/>
<dbReference type="GO" id="GO:0012507">
    <property type="term" value="C:ER to Golgi transport vesicle membrane"/>
    <property type="evidence" value="ECO:0007669"/>
    <property type="project" value="TreeGrafter"/>
</dbReference>
<feature type="compositionally biased region" description="Low complexity" evidence="6">
    <location>
        <begin position="2472"/>
        <end position="2501"/>
    </location>
</feature>
<evidence type="ECO:0000256" key="1">
    <source>
        <dbReference type="ARBA" id="ARBA00004240"/>
    </source>
</evidence>
<evidence type="ECO:0000256" key="2">
    <source>
        <dbReference type="ARBA" id="ARBA00005927"/>
    </source>
</evidence>
<comment type="caution">
    <text evidence="8">The sequence shown here is derived from an EMBL/GenBank/DDBJ whole genome shotgun (WGS) entry which is preliminary data.</text>
</comment>
<feature type="compositionally biased region" description="Low complexity" evidence="6">
    <location>
        <begin position="2307"/>
        <end position="2317"/>
    </location>
</feature>
<feature type="region of interest" description="Disordered" evidence="6">
    <location>
        <begin position="1364"/>
        <end position="1399"/>
    </location>
</feature>
<feature type="region of interest" description="Disordered" evidence="6">
    <location>
        <begin position="163"/>
        <end position="231"/>
    </location>
</feature>
<evidence type="ECO:0000259" key="7">
    <source>
        <dbReference type="Pfam" id="PF12931"/>
    </source>
</evidence>
<feature type="region of interest" description="Disordered" evidence="6">
    <location>
        <begin position="1"/>
        <end position="23"/>
    </location>
</feature>
<dbReference type="EMBL" id="BEGY01000060">
    <property type="protein sequence ID" value="GAX81069.1"/>
    <property type="molecule type" value="Genomic_DNA"/>
</dbReference>
<comment type="similarity">
    <text evidence="2">Belongs to the SEC16 family.</text>
</comment>
<dbReference type="GO" id="GO:0070971">
    <property type="term" value="C:endoplasmic reticulum exit site"/>
    <property type="evidence" value="ECO:0007669"/>
    <property type="project" value="TreeGrafter"/>
</dbReference>
<feature type="compositionally biased region" description="Basic and acidic residues" evidence="6">
    <location>
        <begin position="2764"/>
        <end position="2773"/>
    </location>
</feature>
<feature type="region of interest" description="Disordered" evidence="6">
    <location>
        <begin position="917"/>
        <end position="958"/>
    </location>
</feature>
<evidence type="ECO:0000256" key="6">
    <source>
        <dbReference type="SAM" id="MobiDB-lite"/>
    </source>
</evidence>
<feature type="compositionally biased region" description="Polar residues" evidence="6">
    <location>
        <begin position="185"/>
        <end position="203"/>
    </location>
</feature>
<dbReference type="PANTHER" id="PTHR13402">
    <property type="entry name" value="RGPR-RELATED"/>
    <property type="match status" value="1"/>
</dbReference>
<feature type="region of interest" description="Disordered" evidence="6">
    <location>
        <begin position="2465"/>
        <end position="2501"/>
    </location>
</feature>
<evidence type="ECO:0000313" key="8">
    <source>
        <dbReference type="EMBL" id="GAX81069.1"/>
    </source>
</evidence>
<feature type="compositionally biased region" description="Low complexity" evidence="6">
    <location>
        <begin position="2250"/>
        <end position="2260"/>
    </location>
</feature>
<feature type="region of interest" description="Disordered" evidence="6">
    <location>
        <begin position="858"/>
        <end position="901"/>
    </location>
</feature>
<dbReference type="STRING" id="1157962.A0A250XDS5"/>
<feature type="compositionally biased region" description="Acidic residues" evidence="6">
    <location>
        <begin position="1"/>
        <end position="19"/>
    </location>
</feature>
<accession>A0A250XDS5</accession>
<feature type="region of interest" description="Disordered" evidence="6">
    <location>
        <begin position="2663"/>
        <end position="2712"/>
    </location>
</feature>
<feature type="region of interest" description="Disordered" evidence="6">
    <location>
        <begin position="2755"/>
        <end position="2808"/>
    </location>
</feature>
<feature type="compositionally biased region" description="Polar residues" evidence="6">
    <location>
        <begin position="88"/>
        <end position="116"/>
    </location>
</feature>
<feature type="compositionally biased region" description="Polar residues" evidence="6">
    <location>
        <begin position="2792"/>
        <end position="2808"/>
    </location>
</feature>
<evidence type="ECO:0000313" key="9">
    <source>
        <dbReference type="Proteomes" id="UP000232323"/>
    </source>
</evidence>
<feature type="region of interest" description="Disordered" evidence="6">
    <location>
        <begin position="1153"/>
        <end position="1173"/>
    </location>
</feature>
<feature type="compositionally biased region" description="Low complexity" evidence="6">
    <location>
        <begin position="917"/>
        <end position="944"/>
    </location>
</feature>
<keyword evidence="5" id="KW-0931">ER-Golgi transport</keyword>
<feature type="region of interest" description="Disordered" evidence="6">
    <location>
        <begin position="2207"/>
        <end position="2265"/>
    </location>
</feature>
<evidence type="ECO:0000256" key="4">
    <source>
        <dbReference type="ARBA" id="ARBA00022824"/>
    </source>
</evidence>
<dbReference type="PANTHER" id="PTHR13402:SF6">
    <property type="entry name" value="SECRETORY 16, ISOFORM I"/>
    <property type="match status" value="1"/>
</dbReference>
<feature type="compositionally biased region" description="Acidic residues" evidence="6">
    <location>
        <begin position="217"/>
        <end position="228"/>
    </location>
</feature>
<evidence type="ECO:0000256" key="5">
    <source>
        <dbReference type="ARBA" id="ARBA00022892"/>
    </source>
</evidence>
<feature type="compositionally biased region" description="Low complexity" evidence="6">
    <location>
        <begin position="1015"/>
        <end position="1046"/>
    </location>
</feature>
<feature type="region of interest" description="Disordered" evidence="6">
    <location>
        <begin position="988"/>
        <end position="1051"/>
    </location>
</feature>
<comment type="subcellular location">
    <subcellularLocation>
        <location evidence="1">Endoplasmic reticulum</location>
    </subcellularLocation>
</comment>
<feature type="region of interest" description="Disordered" evidence="6">
    <location>
        <begin position="2548"/>
        <end position="2572"/>
    </location>
</feature>
<feature type="compositionally biased region" description="Low complexity" evidence="6">
    <location>
        <begin position="204"/>
        <end position="216"/>
    </location>
</feature>
<feature type="domain" description="Sec16 Sec23-binding" evidence="7">
    <location>
        <begin position="2096"/>
        <end position="2204"/>
    </location>
</feature>
<evidence type="ECO:0000256" key="3">
    <source>
        <dbReference type="ARBA" id="ARBA00022448"/>
    </source>
</evidence>
<sequence length="2967" mass="303148">MDDDDDWDFDDLGASEPDVDASISPLNLHQVYAKPTEVQNGSAALFSDGADSGEDDDWLNSASVETGQAASAILPAGSKDIRVCQHVQNAPDPSNTATATGKTYNGSSTLQNSELSSAFKPATSDEGEVKIAATAATSLVDIPAKQSTALQTLNLDHGKLSSDAPGSYFHDPVPSSHSDYRQQYDSRVQQSSSSDYQNAQDELQQQQQQQQQSVDAFDCDDDEDDDSWGETGGELFAVQQDGAMNLMLPDTAAAAVVAAETSDYPSRAEVSGTVHQAITAADFQLLHHVPSATVDVNHHHHFMARGGSPASWTVNEAPPSAGVNRVNGVSNAAPSAGFSYDLKADDAVTAVETVVQEAKGSLAALFGGAASDELLYDSFSGQGSAALVDSQQPRAFNSGWGAAAASEYHGGTVSIPDTCTAGYSSSTSVVHDSFMLRHTAATTPGFPTTMTAANDPPSTHLPPDDGSDFFSSTMTAAAHDSPSYASGGGCTSCTAGWIPAGAAADGADFFASTSPPSSSSVLLDHFTSSSSATTAITAVTSRLASHHYRGDSSSVPVAAESMQSGINVQQSVAAVHQNKQATTTAAATSATTATATSATTTATATMESAALSVSGMTAMMSYGGHQAPAAAAAAVSTVSSPHNHPFSAQQDTAGSIVLSAAVMTSTTSTDISVVSNQHAFAVNENVQISQHYHQQQQIHHQRQQMMMMAQHQRSPALPSHAAVDDDDMSFFDSLAVTSAAANDDDVGMSSTVPTASSQQRPAAAAAGTSSIVTTAAAAAAAAGTSSIVTTAAAAAAAGTSSIVTTAAAAAAAGTSSIVTAAAAAAAAGTSSIVTTAAAAREEDALNFYHRSDDEHHYVVSNGGGGGDVFTDYDESSSSRCPPAQAADCKAERSVDETVDEVDVASTTYQPVDELVSAARNSSSSSAGQDSSKQINSRSSSSSPPLKDETSSNSVRPAAAAAAESYQQYDDAGLLLLVGSAGTTITSSAMSMTGGGNMLPSLHHQPENPPSSSQHDSVTTTTPSSSQQDSVTTTTSSSSQHDSVITTTVTTQHSPSLLSKDPLIQVAPAVAAYDSITTVPAAVITTTTMVESTSSSDWETYLWQVAQQQPTLEQQQALLEQWAALYGEEYAQYCLQQVQQHLLVLSNYQQQTSRTGIDQQNSSHVVQDNDQDPASSGMMYSVAEGLQCNNQQYHYDGLGGQVGASAALASRQLQEQQLPPITNLAGVNETGLMGNAAAAAAIDYGKPMQQQSLCNENYQWTAGSTSAHQQHSFQHYQYPHDDGSSDAAARQQWDQGDAVSAAAAVASESSLLTVYGSTLTSTESAPGSSSSNYATSMLHHHQQQHHYHGTASQQPQLYSSSYNQFHGRYRHPAPDHSMTQPPYNDLMPWPAATSSGASSSTSFTSAAAAAAVSNPYGSTPYVMTTPGSGTAGSVVGFGHNTTSNNNSIYEQQQWQQQQLRQVGTSGLPVNAQAARTCPNGRPSCPIVSFGFGGTVVLIRPVTNNEDAATISQHQPSSSFNLLDAGAAAVSPHVTVTSVPKLLDFCLKALVPVVAASSTGFTHYHDGSFATTSAAPGLVVGGMTNRDLTAGGGGSTADAAGSDLMSMEETVRLLSTYPGPLGPSSSREKILKYIKERCQQQEPCVASTAFNGVHTAAQKEPSHLTSVEHNEVMMTTLWSVLAALVNVPHHHGTAAAAAAAGISSTAAAAIGGAAASALRLLGLGQQKESGTLESELVQALKALTSHQYTLSSAGPAKQLGTSAAAAAAAAAAGTMSSWLQPVVGWSGCGQQRQQDLLRQAPGSNVLAPVLPVEEQLREAAGSVQALLVRGDKLAAFKEAVSASLWGPALLLGSSLGEKYYSEAACALALSGMSPGAPLRTLALIMAGRADLAVQGGTRTAAAAAASPPFGHSEVVATGGGTLDPVLQQWASNLAVLAGHRGLPGVMEAVAALGDRLNVEEGQALASHICYAVAGLSPGFLETIEAATTKTGAEVTDTGTRPSTASNTTASAIGSKQGVRYCLLGADACLQPRTYANLLAIQRTEVLEWALRAAGAVAGASTLNRSGSATPTGLGPGGQHSTAAAAAAAAAAAESWSLLLLPLQPYKLLYAHMLAECGLVSEALTYCQALDSALKMAPGNRVPPGFVVLARELEGLRERLLAFATARSLPMSTASGGADTTAASGNKGETSLNKIGKFLDGTLNKLLWGGSTAQPSQQQQEHTQAAGIPFSGAGYPASGPTSTGQLLTNTSIVSGSTTPTSRVSGGGGGSAAGVPFVAYGGDMAQHHHLSASAFTPAASSAAGTPHMHMSPSPSNNSLSSYASVPAAGPHLYGGTMANSYFVPYQAAAVGAHRRFPSSDMPGDTAPAAINDPNHSLNPAASLIAVASVAPVQAEDARQSGSGAPESSFAAAAAAAGTQSQCPSSFNPYHNVSAPPSSSVSSATPLTNQSSAALLAHAPVLAAGTEVNTTSSIPSVGGTTAGVGEEAGVKSSGPPSSSNRGSGISSFLGSLFGGRGSVDSGSSTVGQKRDPLDTASEDTIYYDKARGRWVTRGEEDAVEDTPLPPPPTSSSGAAGGSAAISAASAAAIAPLTTLPSSSAAAAAGTAALPPTGIMATSTAAAAAIGARTTKPRGGGVGSRYVDTFSHPPLIPGTAAAAAAAVPAPSISLPPRPPPGRFFVPGSQSSSSATVPNPAEPRHASSSSSPSPSHNLYHSSAFDTTSANSNLFAHYQGGDRVTSSSYSATAVVDQHDHVRLGQREALTTPSHTTPDHTLENRILDAPSSRRRSGAEEGAPGSTRSEFNPGNLQPLLDSSRSLHFGSSELSESASNGDCTVAFGSNEGRGSQFLHATPALHVYTSPVKEQTLLSTSAVGAAVSPPIHVASPYDEIYNQGYSGWTYGVYDSSQECAHDVRNEVPNPSLHCQGGCNILNNQQLGDENQTHADVPSKDVISDASIKYFDGLEAEELKEVEL</sequence>
<feature type="region of interest" description="Disordered" evidence="6">
    <location>
        <begin position="445"/>
        <end position="473"/>
    </location>
</feature>
<feature type="region of interest" description="Disordered" evidence="6">
    <location>
        <begin position="88"/>
        <end position="124"/>
    </location>
</feature>
<feature type="compositionally biased region" description="Polar residues" evidence="6">
    <location>
        <begin position="2236"/>
        <end position="2249"/>
    </location>
</feature>
<feature type="compositionally biased region" description="Low complexity" evidence="6">
    <location>
        <begin position="2428"/>
        <end position="2439"/>
    </location>
</feature>
<feature type="region of interest" description="Disordered" evidence="6">
    <location>
        <begin position="2295"/>
        <end position="2317"/>
    </location>
</feature>
<dbReference type="Proteomes" id="UP000232323">
    <property type="component" value="Unassembled WGS sequence"/>
</dbReference>
<dbReference type="GO" id="GO:0070973">
    <property type="term" value="P:protein localization to endoplasmic reticulum exit site"/>
    <property type="evidence" value="ECO:0007669"/>
    <property type="project" value="TreeGrafter"/>
</dbReference>
<dbReference type="GO" id="GO:0016192">
    <property type="term" value="P:vesicle-mediated transport"/>
    <property type="evidence" value="ECO:0007669"/>
    <property type="project" value="UniProtKB-KW"/>
</dbReference>
<gene>
    <name evidence="8" type="ORF">CEUSTIGMA_g8504.t1</name>
</gene>
<dbReference type="InterPro" id="IPR024298">
    <property type="entry name" value="Sec16_Sec23-bd"/>
</dbReference>
<feature type="compositionally biased region" description="Polar residues" evidence="6">
    <location>
        <begin position="2208"/>
        <end position="2220"/>
    </location>
</feature>
<reference evidence="8 9" key="1">
    <citation type="submission" date="2017-08" db="EMBL/GenBank/DDBJ databases">
        <title>Acidophilic green algal genome provides insights into adaptation to an acidic environment.</title>
        <authorList>
            <person name="Hirooka S."/>
            <person name="Hirose Y."/>
            <person name="Kanesaki Y."/>
            <person name="Higuchi S."/>
            <person name="Fujiwara T."/>
            <person name="Onuma R."/>
            <person name="Era A."/>
            <person name="Ohbayashi R."/>
            <person name="Uzuka A."/>
            <person name="Nozaki H."/>
            <person name="Yoshikawa H."/>
            <person name="Miyagishima S.Y."/>
        </authorList>
    </citation>
    <scope>NUCLEOTIDE SEQUENCE [LARGE SCALE GENOMIC DNA]</scope>
    <source>
        <strain evidence="8 9">NIES-2499</strain>
    </source>
</reference>
<organism evidence="8 9">
    <name type="scientific">Chlamydomonas eustigma</name>
    <dbReference type="NCBI Taxonomy" id="1157962"/>
    <lineage>
        <taxon>Eukaryota</taxon>
        <taxon>Viridiplantae</taxon>
        <taxon>Chlorophyta</taxon>
        <taxon>core chlorophytes</taxon>
        <taxon>Chlorophyceae</taxon>
        <taxon>CS clade</taxon>
        <taxon>Chlamydomonadales</taxon>
        <taxon>Chlamydomonadaceae</taxon>
        <taxon>Chlamydomonas</taxon>
    </lineage>
</organism>
<feature type="region of interest" description="Disordered" evidence="6">
    <location>
        <begin position="2514"/>
        <end position="2535"/>
    </location>
</feature>
<name>A0A250XDS5_9CHLO</name>
<keyword evidence="9" id="KW-1185">Reference proteome</keyword>
<feature type="compositionally biased region" description="Low complexity" evidence="6">
    <location>
        <begin position="1390"/>
        <end position="1399"/>
    </location>
</feature>
<keyword evidence="3" id="KW-0813">Transport</keyword>
<protein>
    <recommendedName>
        <fullName evidence="7">Sec16 Sec23-binding domain-containing protein</fullName>
    </recommendedName>
</protein>
<keyword evidence="4" id="KW-0256">Endoplasmic reticulum</keyword>
<feature type="domain" description="Sec16 Sec23-binding" evidence="7">
    <location>
        <begin position="1821"/>
        <end position="2051"/>
    </location>
</feature>
<feature type="region of interest" description="Disordered" evidence="6">
    <location>
        <begin position="2422"/>
        <end position="2441"/>
    </location>
</feature>
<dbReference type="OrthoDB" id="8918678at2759"/>
<dbReference type="Pfam" id="PF12931">
    <property type="entry name" value="TPR_Sec16"/>
    <property type="match status" value="2"/>
</dbReference>
<dbReference type="GO" id="GO:0007030">
    <property type="term" value="P:Golgi organization"/>
    <property type="evidence" value="ECO:0007669"/>
    <property type="project" value="TreeGrafter"/>
</dbReference>